<gene>
    <name evidence="2" type="ORF">EPD60_01730</name>
</gene>
<keyword evidence="3" id="KW-1185">Reference proteome</keyword>
<dbReference type="PANTHER" id="PTHR30543:SF21">
    <property type="entry name" value="NAD(P)H-DEPENDENT FMN REDUCTASE LOT6"/>
    <property type="match status" value="1"/>
</dbReference>
<dbReference type="Gene3D" id="3.40.50.360">
    <property type="match status" value="1"/>
</dbReference>
<dbReference type="GO" id="GO:0005829">
    <property type="term" value="C:cytosol"/>
    <property type="evidence" value="ECO:0007669"/>
    <property type="project" value="TreeGrafter"/>
</dbReference>
<protein>
    <submittedName>
        <fullName evidence="2">NADPH-dependent oxidoreductase</fullName>
    </submittedName>
</protein>
<comment type="caution">
    <text evidence="2">The sequence shown here is derived from an EMBL/GenBank/DDBJ whole genome shotgun (WGS) entry which is preliminary data.</text>
</comment>
<dbReference type="Proteomes" id="UP000295334">
    <property type="component" value="Unassembled WGS sequence"/>
</dbReference>
<dbReference type="InterPro" id="IPR050712">
    <property type="entry name" value="NAD(P)H-dep_reductase"/>
</dbReference>
<dbReference type="InterPro" id="IPR029039">
    <property type="entry name" value="Flavoprotein-like_sf"/>
</dbReference>
<dbReference type="EMBL" id="SJZI01000002">
    <property type="protein sequence ID" value="TCJ19161.1"/>
    <property type="molecule type" value="Genomic_DNA"/>
</dbReference>
<evidence type="ECO:0000259" key="1">
    <source>
        <dbReference type="Pfam" id="PF03358"/>
    </source>
</evidence>
<dbReference type="PANTHER" id="PTHR30543">
    <property type="entry name" value="CHROMATE REDUCTASE"/>
    <property type="match status" value="1"/>
</dbReference>
<dbReference type="GO" id="GO:0010181">
    <property type="term" value="F:FMN binding"/>
    <property type="evidence" value="ECO:0007669"/>
    <property type="project" value="TreeGrafter"/>
</dbReference>
<evidence type="ECO:0000313" key="2">
    <source>
        <dbReference type="EMBL" id="TCJ19161.1"/>
    </source>
</evidence>
<dbReference type="OrthoDB" id="9812295at2"/>
<dbReference type="InterPro" id="IPR005025">
    <property type="entry name" value="FMN_Rdtase-like_dom"/>
</dbReference>
<organism evidence="2 3">
    <name type="scientific">Flaviaesturariibacter flavus</name>
    <dbReference type="NCBI Taxonomy" id="2502780"/>
    <lineage>
        <taxon>Bacteria</taxon>
        <taxon>Pseudomonadati</taxon>
        <taxon>Bacteroidota</taxon>
        <taxon>Chitinophagia</taxon>
        <taxon>Chitinophagales</taxon>
        <taxon>Chitinophagaceae</taxon>
        <taxon>Flaviaestuariibacter</taxon>
    </lineage>
</organism>
<name>A0A4R1BNU9_9BACT</name>
<evidence type="ECO:0000313" key="3">
    <source>
        <dbReference type="Proteomes" id="UP000295334"/>
    </source>
</evidence>
<dbReference type="AlphaFoldDB" id="A0A4R1BNU9"/>
<dbReference type="RefSeq" id="WP_131446214.1">
    <property type="nucleotide sequence ID" value="NZ_SJZI01000002.1"/>
</dbReference>
<accession>A0A4R1BNU9</accession>
<feature type="domain" description="NADPH-dependent FMN reductase-like" evidence="1">
    <location>
        <begin position="1"/>
        <end position="135"/>
    </location>
</feature>
<dbReference type="Pfam" id="PF03358">
    <property type="entry name" value="FMN_red"/>
    <property type="match status" value="1"/>
</dbReference>
<reference evidence="2 3" key="1">
    <citation type="submission" date="2019-03" db="EMBL/GenBank/DDBJ databases">
        <authorList>
            <person name="Kim M.K.M."/>
        </authorList>
    </citation>
    <scope>NUCLEOTIDE SEQUENCE [LARGE SCALE GENOMIC DNA]</scope>
    <source>
        <strain evidence="2 3">17J68-12</strain>
    </source>
</reference>
<sequence length="189" mass="20744">MKIEIVSGSPRHNSVSHRVALHLQRQLQESTGHEVGVIALKDNIFPPLQAVITGPDAAPAELREVAARMFAADAYIIVTPEYNGSYSPAMQNLFDHFPKQHHKPFGLVTASPGALGGIRAAMQLQQFVMALFGIPSPYMLVTPQVDKKFDAEGNLTDPSFEKSVKTFVYEFLWLAEKVVEEKVTAAQGV</sequence>
<dbReference type="SUPFAM" id="SSF52218">
    <property type="entry name" value="Flavoproteins"/>
    <property type="match status" value="1"/>
</dbReference>
<dbReference type="GO" id="GO:0016491">
    <property type="term" value="F:oxidoreductase activity"/>
    <property type="evidence" value="ECO:0007669"/>
    <property type="project" value="InterPro"/>
</dbReference>
<proteinExistence type="predicted"/>